<feature type="region of interest" description="Disordered" evidence="1">
    <location>
        <begin position="46"/>
        <end position="113"/>
    </location>
</feature>
<dbReference type="PATRIC" id="fig|1122180.6.peg.2263"/>
<dbReference type="HOGENOM" id="CLU_140210_0_0_5"/>
<dbReference type="eggNOG" id="COG4530">
    <property type="taxonomic scope" value="Bacteria"/>
</dbReference>
<evidence type="ECO:0000256" key="1">
    <source>
        <dbReference type="SAM" id="MobiDB-lite"/>
    </source>
</evidence>
<dbReference type="EMBL" id="APGJ01000007">
    <property type="protein sequence ID" value="EYD70644.1"/>
    <property type="molecule type" value="Genomic_DNA"/>
</dbReference>
<name>A0A017HA49_9RHOB</name>
<keyword evidence="2" id="KW-0396">Initiation factor</keyword>
<proteinExistence type="predicted"/>
<accession>A0A017HA49</accession>
<dbReference type="RefSeq" id="WP_017929228.1">
    <property type="nucleotide sequence ID" value="NZ_KB823000.1"/>
</dbReference>
<comment type="caution">
    <text evidence="2">The sequence shown here is derived from an EMBL/GenBank/DDBJ whole genome shotgun (WGS) entry which is preliminary data.</text>
</comment>
<dbReference type="Pfam" id="PF09538">
    <property type="entry name" value="FYDLN_acid"/>
    <property type="match status" value="1"/>
</dbReference>
<dbReference type="GO" id="GO:0003743">
    <property type="term" value="F:translation initiation factor activity"/>
    <property type="evidence" value="ECO:0007669"/>
    <property type="project" value="UniProtKB-KW"/>
</dbReference>
<dbReference type="OrthoDB" id="9815689at2"/>
<reference evidence="2 3" key="1">
    <citation type="submission" date="2013-03" db="EMBL/GenBank/DDBJ databases">
        <authorList>
            <person name="Fiebig A."/>
            <person name="Goeker M."/>
            <person name="Klenk H.-P.P."/>
        </authorList>
    </citation>
    <scope>NUCLEOTIDE SEQUENCE [LARGE SCALE GENOMIC DNA]</scope>
    <source>
        <strain evidence="2 3">DSM 17492</strain>
    </source>
</reference>
<feature type="compositionally biased region" description="Acidic residues" evidence="1">
    <location>
        <begin position="63"/>
        <end position="80"/>
    </location>
</feature>
<gene>
    <name evidence="2" type="ORF">Lokhon_02284</name>
</gene>
<protein>
    <submittedName>
        <fullName evidence="2">Transcription initiation factor TFIIIB, Brf1 subunit/Transcription initiation factor TFIIB</fullName>
    </submittedName>
</protein>
<keyword evidence="3" id="KW-1185">Reference proteome</keyword>
<feature type="compositionally biased region" description="Acidic residues" evidence="1">
    <location>
        <begin position="87"/>
        <end position="113"/>
    </location>
</feature>
<evidence type="ECO:0000313" key="2">
    <source>
        <dbReference type="EMBL" id="EYD70644.1"/>
    </source>
</evidence>
<dbReference type="Proteomes" id="UP000025047">
    <property type="component" value="Unassembled WGS sequence"/>
</dbReference>
<keyword evidence="2" id="KW-0648">Protein biosynthesis</keyword>
<dbReference type="AlphaFoldDB" id="A0A017HA49"/>
<organism evidence="2 3">
    <name type="scientific">Limimaricola hongkongensis DSM 17492</name>
    <dbReference type="NCBI Taxonomy" id="1122180"/>
    <lineage>
        <taxon>Bacteria</taxon>
        <taxon>Pseudomonadati</taxon>
        <taxon>Pseudomonadota</taxon>
        <taxon>Alphaproteobacteria</taxon>
        <taxon>Rhodobacterales</taxon>
        <taxon>Paracoccaceae</taxon>
        <taxon>Limimaricola</taxon>
    </lineage>
</organism>
<dbReference type="InterPro" id="IPR012644">
    <property type="entry name" value="CHP02300_FYDLN_acid"/>
</dbReference>
<evidence type="ECO:0000313" key="3">
    <source>
        <dbReference type="Proteomes" id="UP000025047"/>
    </source>
</evidence>
<sequence>MPKEEWGTKRICPTTGKRFYDLNANPIVSPYTGEVVTLDTGKHRTMVADAEDAQTKKMKKGSDEDEELLLDDDDEDDDGDNANLGDDVLDDDDDDNDDVSLDELADVPAEDDE</sequence>
<dbReference type="STRING" id="1122180.Lokhon_02284"/>
<dbReference type="NCBIfam" id="TIGR02300">
    <property type="entry name" value="FYDLN_acid"/>
    <property type="match status" value="1"/>
</dbReference>